<feature type="non-terminal residue" evidence="2">
    <location>
        <position position="105"/>
    </location>
</feature>
<feature type="compositionally biased region" description="Polar residues" evidence="1">
    <location>
        <begin position="13"/>
        <end position="26"/>
    </location>
</feature>
<evidence type="ECO:0000313" key="2">
    <source>
        <dbReference type="EMBL" id="KAG9461004.1"/>
    </source>
</evidence>
<dbReference type="GO" id="GO:0005576">
    <property type="term" value="C:extracellular region"/>
    <property type="evidence" value="ECO:0007669"/>
    <property type="project" value="GOC"/>
</dbReference>
<dbReference type="InterPro" id="IPR026173">
    <property type="entry name" value="SPAG17"/>
</dbReference>
<name>A0A8J6E5N1_ELECQ</name>
<gene>
    <name evidence="2" type="ORF">GDO78_018443</name>
</gene>
<proteinExistence type="predicted"/>
<dbReference type="PANTHER" id="PTHR21963:SF1">
    <property type="entry name" value="SPERM-ASSOCIATED ANTIGEN 17"/>
    <property type="match status" value="1"/>
</dbReference>
<dbReference type="PANTHER" id="PTHR21963">
    <property type="entry name" value="PF6"/>
    <property type="match status" value="1"/>
</dbReference>
<protein>
    <submittedName>
        <fullName evidence="2">Uncharacterized protein</fullName>
    </submittedName>
</protein>
<dbReference type="GO" id="GO:1990716">
    <property type="term" value="C:axonemal central apparatus"/>
    <property type="evidence" value="ECO:0007669"/>
    <property type="project" value="TreeGrafter"/>
</dbReference>
<evidence type="ECO:0000313" key="3">
    <source>
        <dbReference type="Proteomes" id="UP000770717"/>
    </source>
</evidence>
<comment type="caution">
    <text evidence="2">The sequence shown here is derived from an EMBL/GenBank/DDBJ whole genome shotgun (WGS) entry which is preliminary data.</text>
</comment>
<accession>A0A8J6E5N1</accession>
<dbReference type="GO" id="GO:1904158">
    <property type="term" value="P:axonemal central apparatus assembly"/>
    <property type="evidence" value="ECO:0007669"/>
    <property type="project" value="TreeGrafter"/>
</dbReference>
<dbReference type="EMBL" id="WNTK01031133">
    <property type="protein sequence ID" value="KAG9461004.1"/>
    <property type="molecule type" value="Genomic_DNA"/>
</dbReference>
<dbReference type="GO" id="GO:0003351">
    <property type="term" value="P:epithelial cilium movement involved in extracellular fluid movement"/>
    <property type="evidence" value="ECO:0007669"/>
    <property type="project" value="TreeGrafter"/>
</dbReference>
<keyword evidence="3" id="KW-1185">Reference proteome</keyword>
<dbReference type="Proteomes" id="UP000770717">
    <property type="component" value="Unassembled WGS sequence"/>
</dbReference>
<evidence type="ECO:0000256" key="1">
    <source>
        <dbReference type="SAM" id="MobiDB-lite"/>
    </source>
</evidence>
<sequence length="105" mass="11491">ATPNAPAIKPGTWITTTTSGEQIGTRGSQRLDLKPLLICRATDPVTKAVMTTREDQVVTVVQTDGTMISEHADGTRITTFHQDVDVPLPGDHEETGNTLLWSHWR</sequence>
<dbReference type="OrthoDB" id="10257153at2759"/>
<feature type="region of interest" description="Disordered" evidence="1">
    <location>
        <begin position="1"/>
        <end position="26"/>
    </location>
</feature>
<reference evidence="2" key="1">
    <citation type="thesis" date="2020" institute="ProQuest LLC" country="789 East Eisenhower Parkway, Ann Arbor, MI, USA">
        <title>Comparative Genomics and Chromosome Evolution.</title>
        <authorList>
            <person name="Mudd A.B."/>
        </authorList>
    </citation>
    <scope>NUCLEOTIDE SEQUENCE</scope>
    <source>
        <strain evidence="2">HN-11 Male</strain>
        <tissue evidence="2">Kidney and liver</tissue>
    </source>
</reference>
<dbReference type="AlphaFoldDB" id="A0A8J6E5N1"/>
<organism evidence="2 3">
    <name type="scientific">Eleutherodactylus coqui</name>
    <name type="common">Puerto Rican coqui</name>
    <dbReference type="NCBI Taxonomy" id="57060"/>
    <lineage>
        <taxon>Eukaryota</taxon>
        <taxon>Metazoa</taxon>
        <taxon>Chordata</taxon>
        <taxon>Craniata</taxon>
        <taxon>Vertebrata</taxon>
        <taxon>Euteleostomi</taxon>
        <taxon>Amphibia</taxon>
        <taxon>Batrachia</taxon>
        <taxon>Anura</taxon>
        <taxon>Neobatrachia</taxon>
        <taxon>Hyloidea</taxon>
        <taxon>Eleutherodactylidae</taxon>
        <taxon>Eleutherodactylinae</taxon>
        <taxon>Eleutherodactylus</taxon>
        <taxon>Eleutherodactylus</taxon>
    </lineage>
</organism>